<dbReference type="EMBL" id="JAAMPC010000001">
    <property type="protein sequence ID" value="KAG2333414.1"/>
    <property type="molecule type" value="Genomic_DNA"/>
</dbReference>
<protein>
    <submittedName>
        <fullName evidence="1">Uncharacterized protein</fullName>
    </submittedName>
</protein>
<proteinExistence type="predicted"/>
<dbReference type="Proteomes" id="UP000886595">
    <property type="component" value="Unassembled WGS sequence"/>
</dbReference>
<evidence type="ECO:0000313" key="2">
    <source>
        <dbReference type="Proteomes" id="UP000886595"/>
    </source>
</evidence>
<keyword evidence="2" id="KW-1185">Reference proteome</keyword>
<comment type="caution">
    <text evidence="1">The sequence shown here is derived from an EMBL/GenBank/DDBJ whole genome shotgun (WGS) entry which is preliminary data.</text>
</comment>
<name>A0A8X8BCF9_BRACI</name>
<gene>
    <name evidence="1" type="ORF">Bca52824_004594</name>
</gene>
<sequence>MVDIHLEYKLKKSKEKVTDIARNMVKFMETEFMYEEDTNEECLKEYFSSFREVIVANNEHNTTEEDSMYVPVLRLSNLLAQRCSKTKKQAVMPDPIVGLGNIRGDS</sequence>
<evidence type="ECO:0000313" key="1">
    <source>
        <dbReference type="EMBL" id="KAG2333414.1"/>
    </source>
</evidence>
<dbReference type="AlphaFoldDB" id="A0A8X8BCF9"/>
<organism evidence="1 2">
    <name type="scientific">Brassica carinata</name>
    <name type="common">Ethiopian mustard</name>
    <name type="synonym">Abyssinian cabbage</name>
    <dbReference type="NCBI Taxonomy" id="52824"/>
    <lineage>
        <taxon>Eukaryota</taxon>
        <taxon>Viridiplantae</taxon>
        <taxon>Streptophyta</taxon>
        <taxon>Embryophyta</taxon>
        <taxon>Tracheophyta</taxon>
        <taxon>Spermatophyta</taxon>
        <taxon>Magnoliopsida</taxon>
        <taxon>eudicotyledons</taxon>
        <taxon>Gunneridae</taxon>
        <taxon>Pentapetalae</taxon>
        <taxon>rosids</taxon>
        <taxon>malvids</taxon>
        <taxon>Brassicales</taxon>
        <taxon>Brassicaceae</taxon>
        <taxon>Brassiceae</taxon>
        <taxon>Brassica</taxon>
    </lineage>
</organism>
<accession>A0A8X8BCF9</accession>
<reference evidence="1 2" key="1">
    <citation type="submission" date="2020-02" db="EMBL/GenBank/DDBJ databases">
        <authorList>
            <person name="Ma Q."/>
            <person name="Huang Y."/>
            <person name="Song X."/>
            <person name="Pei D."/>
        </authorList>
    </citation>
    <scope>NUCLEOTIDE SEQUENCE [LARGE SCALE GENOMIC DNA]</scope>
    <source>
        <strain evidence="1">Sxm20200214</strain>
        <tissue evidence="1">Leaf</tissue>
    </source>
</reference>